<name>A0A1X2KIR6_9MYCO</name>
<organism evidence="1 2">
    <name type="scientific">Mycolicibacterium vulneris</name>
    <dbReference type="NCBI Taxonomy" id="547163"/>
    <lineage>
        <taxon>Bacteria</taxon>
        <taxon>Bacillati</taxon>
        <taxon>Actinomycetota</taxon>
        <taxon>Actinomycetes</taxon>
        <taxon>Mycobacteriales</taxon>
        <taxon>Mycobacteriaceae</taxon>
        <taxon>Mycolicibacterium</taxon>
    </lineage>
</organism>
<proteinExistence type="predicted"/>
<evidence type="ECO:0000313" key="1">
    <source>
        <dbReference type="EMBL" id="OSC21532.1"/>
    </source>
</evidence>
<dbReference type="RefSeq" id="WP_085293005.1">
    <property type="nucleotide sequence ID" value="NZ_NCXM01000051.1"/>
</dbReference>
<reference evidence="1 2" key="1">
    <citation type="submission" date="2017-04" db="EMBL/GenBank/DDBJ databases">
        <title>The new phylogeny of genus Mycobacterium.</title>
        <authorList>
            <person name="Tortoli E."/>
            <person name="Trovato A."/>
            <person name="Cirillo D.M."/>
        </authorList>
    </citation>
    <scope>NUCLEOTIDE SEQUENCE [LARGE SCALE GENOMIC DNA]</scope>
    <source>
        <strain evidence="1 2">DSM 45247</strain>
    </source>
</reference>
<dbReference type="EMBL" id="NCXM01000051">
    <property type="protein sequence ID" value="OSC21532.1"/>
    <property type="molecule type" value="Genomic_DNA"/>
</dbReference>
<accession>A0A1X2KIR6</accession>
<evidence type="ECO:0000313" key="2">
    <source>
        <dbReference type="Proteomes" id="UP000242320"/>
    </source>
</evidence>
<dbReference type="Proteomes" id="UP000242320">
    <property type="component" value="Unassembled WGS sequence"/>
</dbReference>
<sequence>MSDDGAGLHVRQNPSKRTGDVQIADFTLLVRVPSQPAAVRAYTDAESDEAAHYAAEVGGVVVPLPLHRPTAALLTRRKGSN</sequence>
<dbReference type="AlphaFoldDB" id="A0A1X2KIR6"/>
<keyword evidence="2" id="KW-1185">Reference proteome</keyword>
<protein>
    <submittedName>
        <fullName evidence="1">Uncharacterized protein</fullName>
    </submittedName>
</protein>
<gene>
    <name evidence="1" type="ORF">B8W69_28425</name>
</gene>
<comment type="caution">
    <text evidence="1">The sequence shown here is derived from an EMBL/GenBank/DDBJ whole genome shotgun (WGS) entry which is preliminary data.</text>
</comment>